<dbReference type="RefSeq" id="WP_006915211.1">
    <property type="nucleotide sequence ID" value="NZ_AFNV02000037.1"/>
</dbReference>
<dbReference type="STRING" id="1033802.SSPSH_003713"/>
<comment type="caution">
    <text evidence="2">The sequence shown here is derived from an EMBL/GenBank/DDBJ whole genome shotgun (WGS) entry which is preliminary data.</text>
</comment>
<evidence type="ECO:0000313" key="3">
    <source>
        <dbReference type="Proteomes" id="UP000006242"/>
    </source>
</evidence>
<protein>
    <submittedName>
        <fullName evidence="2">Uncharacterized protein</fullName>
    </submittedName>
</protein>
<reference evidence="2 3" key="1">
    <citation type="journal article" date="2011" name="J. Bacteriol.">
        <title>Genome sequence of Salinisphaera shabanensis, a gammaproteobacterium from the harsh, variable environment of the brine-seawater interface of the Shaban Deep in the Red Sea.</title>
        <authorList>
            <person name="Antunes A."/>
            <person name="Alam I."/>
            <person name="Bajic V.B."/>
            <person name="Stingl U."/>
        </authorList>
    </citation>
    <scope>NUCLEOTIDE SEQUENCE [LARGE SCALE GENOMIC DNA]</scope>
    <source>
        <strain evidence="2 3">E1L3A</strain>
    </source>
</reference>
<feature type="transmembrane region" description="Helical" evidence="1">
    <location>
        <begin position="83"/>
        <end position="104"/>
    </location>
</feature>
<evidence type="ECO:0000256" key="1">
    <source>
        <dbReference type="SAM" id="Phobius"/>
    </source>
</evidence>
<dbReference type="Proteomes" id="UP000006242">
    <property type="component" value="Unassembled WGS sequence"/>
</dbReference>
<reference evidence="2 3" key="2">
    <citation type="journal article" date="2013" name="PLoS ONE">
        <title>INDIGO - INtegrated Data Warehouse of MIcrobial GenOmes with Examples from the Red Sea Extremophiles.</title>
        <authorList>
            <person name="Alam I."/>
            <person name="Antunes A."/>
            <person name="Kamau A.A."/>
            <person name="Ba Alawi W."/>
            <person name="Kalkatawi M."/>
            <person name="Stingl U."/>
            <person name="Bajic V.B."/>
        </authorList>
    </citation>
    <scope>NUCLEOTIDE SEQUENCE [LARGE SCALE GENOMIC DNA]</scope>
    <source>
        <strain evidence="2 3">E1L3A</strain>
    </source>
</reference>
<feature type="transmembrane region" description="Helical" evidence="1">
    <location>
        <begin position="116"/>
        <end position="136"/>
    </location>
</feature>
<dbReference type="AlphaFoldDB" id="U2E0N5"/>
<sequence>MNAGVLNRRVLLLEAVVIGFPLTVSIGIGAFVASIGLLPAVLLPSDWRLTAFLAWLAASGCAVGVYGYWALLSWLQGWYRASVLAYWIALASLHIGLMTISGLLMHDWVRAELGSMLIAGLAVGSHVTLSGWWRVLPRGL</sequence>
<keyword evidence="1" id="KW-1133">Transmembrane helix</keyword>
<name>U2E0N5_9GAMM</name>
<accession>U2E0N5</accession>
<evidence type="ECO:0000313" key="2">
    <source>
        <dbReference type="EMBL" id="ERJ17501.1"/>
    </source>
</evidence>
<keyword evidence="1" id="KW-0812">Transmembrane</keyword>
<keyword evidence="3" id="KW-1185">Reference proteome</keyword>
<feature type="transmembrane region" description="Helical" evidence="1">
    <location>
        <begin position="12"/>
        <end position="37"/>
    </location>
</feature>
<proteinExistence type="predicted"/>
<dbReference type="EMBL" id="AFNV02000037">
    <property type="protein sequence ID" value="ERJ17501.1"/>
    <property type="molecule type" value="Genomic_DNA"/>
</dbReference>
<keyword evidence="1" id="KW-0472">Membrane</keyword>
<gene>
    <name evidence="2" type="ORF">SSPSH_003713</name>
</gene>
<organism evidence="2 3">
    <name type="scientific">Salinisphaera shabanensis E1L3A</name>
    <dbReference type="NCBI Taxonomy" id="1033802"/>
    <lineage>
        <taxon>Bacteria</taxon>
        <taxon>Pseudomonadati</taxon>
        <taxon>Pseudomonadota</taxon>
        <taxon>Gammaproteobacteria</taxon>
        <taxon>Salinisphaerales</taxon>
        <taxon>Salinisphaeraceae</taxon>
        <taxon>Salinisphaera</taxon>
    </lineage>
</organism>
<feature type="transmembrane region" description="Helical" evidence="1">
    <location>
        <begin position="49"/>
        <end position="71"/>
    </location>
</feature>